<organism evidence="1 2">
    <name type="scientific">Paramecium sonneborni</name>
    <dbReference type="NCBI Taxonomy" id="65129"/>
    <lineage>
        <taxon>Eukaryota</taxon>
        <taxon>Sar</taxon>
        <taxon>Alveolata</taxon>
        <taxon>Ciliophora</taxon>
        <taxon>Intramacronucleata</taxon>
        <taxon>Oligohymenophorea</taxon>
        <taxon>Peniculida</taxon>
        <taxon>Parameciidae</taxon>
        <taxon>Paramecium</taxon>
    </lineage>
</organism>
<evidence type="ECO:0000313" key="2">
    <source>
        <dbReference type="Proteomes" id="UP000692954"/>
    </source>
</evidence>
<comment type="caution">
    <text evidence="1">The sequence shown here is derived from an EMBL/GenBank/DDBJ whole genome shotgun (WGS) entry which is preliminary data.</text>
</comment>
<gene>
    <name evidence="1" type="ORF">PSON_ATCC_30995.1.T0940178</name>
</gene>
<proteinExistence type="predicted"/>
<sequence length="39" mass="4796">MICSRFQRQNEKNYTEIYNQILMNKIDCLNSSNMFKTKF</sequence>
<dbReference type="AlphaFoldDB" id="A0A8S1Q404"/>
<dbReference type="EMBL" id="CAJJDN010000094">
    <property type="protein sequence ID" value="CAD8109884.1"/>
    <property type="molecule type" value="Genomic_DNA"/>
</dbReference>
<dbReference type="Proteomes" id="UP000692954">
    <property type="component" value="Unassembled WGS sequence"/>
</dbReference>
<reference evidence="1" key="1">
    <citation type="submission" date="2021-01" db="EMBL/GenBank/DDBJ databases">
        <authorList>
            <consortium name="Genoscope - CEA"/>
            <person name="William W."/>
        </authorList>
    </citation>
    <scope>NUCLEOTIDE SEQUENCE</scope>
</reference>
<accession>A0A8S1Q404</accession>
<name>A0A8S1Q404_9CILI</name>
<evidence type="ECO:0000313" key="1">
    <source>
        <dbReference type="EMBL" id="CAD8109884.1"/>
    </source>
</evidence>
<protein>
    <submittedName>
        <fullName evidence="1">Uncharacterized protein</fullName>
    </submittedName>
</protein>
<keyword evidence="2" id="KW-1185">Reference proteome</keyword>